<dbReference type="AlphaFoldDB" id="A0A314UQ67"/>
<reference evidence="1 2" key="1">
    <citation type="submission" date="2018-02" db="EMBL/GenBank/DDBJ databases">
        <title>Draft genome of wild Prunus yedoensis var. nudiflora.</title>
        <authorList>
            <person name="Baek S."/>
            <person name="Kim J.-H."/>
            <person name="Choi K."/>
            <person name="Kim G.-B."/>
            <person name="Cho A."/>
            <person name="Jang H."/>
            <person name="Shin C.-H."/>
            <person name="Yu H.-J."/>
            <person name="Mun J.-H."/>
        </authorList>
    </citation>
    <scope>NUCLEOTIDE SEQUENCE [LARGE SCALE GENOMIC DNA]</scope>
    <source>
        <strain evidence="2">cv. Jeju island</strain>
        <tissue evidence="1">Leaf</tissue>
    </source>
</reference>
<dbReference type="Proteomes" id="UP000250321">
    <property type="component" value="Unassembled WGS sequence"/>
</dbReference>
<accession>A0A314UQ67</accession>
<gene>
    <name evidence="1" type="ORF">Pyn_29496</name>
</gene>
<evidence type="ECO:0000313" key="1">
    <source>
        <dbReference type="EMBL" id="PQM39650.1"/>
    </source>
</evidence>
<name>A0A314UQ67_PRUYE</name>
<dbReference type="EMBL" id="PJQY01003172">
    <property type="protein sequence ID" value="PQM39650.1"/>
    <property type="molecule type" value="Genomic_DNA"/>
</dbReference>
<comment type="caution">
    <text evidence="1">The sequence shown here is derived from an EMBL/GenBank/DDBJ whole genome shotgun (WGS) entry which is preliminary data.</text>
</comment>
<protein>
    <submittedName>
        <fullName evidence="1">Uncharacterized protein</fullName>
    </submittedName>
</protein>
<evidence type="ECO:0000313" key="2">
    <source>
        <dbReference type="Proteomes" id="UP000250321"/>
    </source>
</evidence>
<keyword evidence="2" id="KW-1185">Reference proteome</keyword>
<organism evidence="1 2">
    <name type="scientific">Prunus yedoensis var. nudiflora</name>
    <dbReference type="NCBI Taxonomy" id="2094558"/>
    <lineage>
        <taxon>Eukaryota</taxon>
        <taxon>Viridiplantae</taxon>
        <taxon>Streptophyta</taxon>
        <taxon>Embryophyta</taxon>
        <taxon>Tracheophyta</taxon>
        <taxon>Spermatophyta</taxon>
        <taxon>Magnoliopsida</taxon>
        <taxon>eudicotyledons</taxon>
        <taxon>Gunneridae</taxon>
        <taxon>Pentapetalae</taxon>
        <taxon>rosids</taxon>
        <taxon>fabids</taxon>
        <taxon>Rosales</taxon>
        <taxon>Rosaceae</taxon>
        <taxon>Amygdaloideae</taxon>
        <taxon>Amygdaleae</taxon>
        <taxon>Prunus</taxon>
    </lineage>
</organism>
<sequence length="94" mass="10224">MSAVTYHLVAGEGNVDFAEAVVFKEKYALSKSGGPLCANGVMTIVTSRLFLNFSALEICLLQLLLRCAISVEISSEFSSGLRSLLRQIKLNQIQ</sequence>
<proteinExistence type="predicted"/>